<evidence type="ECO:0000313" key="2">
    <source>
        <dbReference type="Proteomes" id="UP000030533"/>
    </source>
</evidence>
<evidence type="ECO:0000313" key="1">
    <source>
        <dbReference type="EMBL" id="KGG00293.1"/>
    </source>
</evidence>
<dbReference type="InterPro" id="IPR008775">
    <property type="entry name" value="Phytyl_CoA_dOase-like"/>
</dbReference>
<name>A0A0A2AEI8_PROMR</name>
<organism evidence="1 2">
    <name type="scientific">Prochlorococcus marinus str. MIT 9314</name>
    <dbReference type="NCBI Taxonomy" id="167548"/>
    <lineage>
        <taxon>Bacteria</taxon>
        <taxon>Bacillati</taxon>
        <taxon>Cyanobacteriota</taxon>
        <taxon>Cyanophyceae</taxon>
        <taxon>Synechococcales</taxon>
        <taxon>Prochlorococcaceae</taxon>
        <taxon>Prochlorococcus</taxon>
    </lineage>
</organism>
<dbReference type="RefSeq" id="WP_052045516.1">
    <property type="nucleotide sequence ID" value="NZ_JNAO01000013.1"/>
</dbReference>
<accession>A0A0A2AEI8</accession>
<dbReference type="eggNOG" id="COG5285">
    <property type="taxonomic scope" value="Bacteria"/>
</dbReference>
<dbReference type="SUPFAM" id="SSF51197">
    <property type="entry name" value="Clavaminate synthase-like"/>
    <property type="match status" value="1"/>
</dbReference>
<proteinExistence type="predicted"/>
<dbReference type="Pfam" id="PF05721">
    <property type="entry name" value="PhyH"/>
    <property type="match status" value="1"/>
</dbReference>
<dbReference type="GO" id="GO:0005506">
    <property type="term" value="F:iron ion binding"/>
    <property type="evidence" value="ECO:0007669"/>
    <property type="project" value="UniProtKB-ARBA"/>
</dbReference>
<dbReference type="EMBL" id="JNAO01000013">
    <property type="protein sequence ID" value="KGG00293.1"/>
    <property type="molecule type" value="Genomic_DNA"/>
</dbReference>
<dbReference type="STRING" id="167548.EU98_1825"/>
<dbReference type="Proteomes" id="UP000030533">
    <property type="component" value="Unassembled WGS sequence"/>
</dbReference>
<dbReference type="PANTHER" id="PTHR20883:SF48">
    <property type="entry name" value="ECTOINE DIOXYGENASE"/>
    <property type="match status" value="1"/>
</dbReference>
<dbReference type="GO" id="GO:0016706">
    <property type="term" value="F:2-oxoglutarate-dependent dioxygenase activity"/>
    <property type="evidence" value="ECO:0007669"/>
    <property type="project" value="UniProtKB-ARBA"/>
</dbReference>
<comment type="caution">
    <text evidence="1">The sequence shown here is derived from an EMBL/GenBank/DDBJ whole genome shotgun (WGS) entry which is preliminary data.</text>
</comment>
<dbReference type="PANTHER" id="PTHR20883">
    <property type="entry name" value="PHYTANOYL-COA DIOXYGENASE DOMAIN CONTAINING 1"/>
    <property type="match status" value="1"/>
</dbReference>
<sequence length="275" mass="31124">MGINYIEPKIYEVFDDEAESFFSDEGFIVMKLDISLSSLKKAREKIIKIASKEEESGDSCFYENRNNEDGNIKSEIKKLQRIWNILNKDKLFHEFPLCGTHKKTLNKIFARNTLHNLYTISSFQANILYPGAEKQKIHVDTPVPEPLPEWPIKITTINLLDDFTADNGATMVVPKSHKSRLKPKPGTNDEQLLKTIIAPFGSSIFTHGGLWHASGTNQSNSKRLALLGSYAASYAKDIAYEENHIQIKNKLICFENDLAEMLGYNLKPNPGALNF</sequence>
<gene>
    <name evidence="1" type="ORF">EU98_1825</name>
</gene>
<dbReference type="AlphaFoldDB" id="A0A0A2AEI8"/>
<dbReference type="Gene3D" id="2.60.120.620">
    <property type="entry name" value="q2cbj1_9rhob like domain"/>
    <property type="match status" value="1"/>
</dbReference>
<protein>
    <submittedName>
        <fullName evidence="1">MmcH</fullName>
    </submittedName>
</protein>
<reference evidence="2" key="1">
    <citation type="journal article" date="2014" name="Sci. Data">
        <title>Genomes of diverse isolates of the marine cyanobacterium Prochlorococcus.</title>
        <authorList>
            <person name="Biller S."/>
            <person name="Berube P."/>
            <person name="Thompson J."/>
            <person name="Kelly L."/>
            <person name="Roggensack S."/>
            <person name="Awad L."/>
            <person name="Roache-Johnson K."/>
            <person name="Ding H."/>
            <person name="Giovannoni S.J."/>
            <person name="Moore L.R."/>
            <person name="Chisholm S.W."/>
        </authorList>
    </citation>
    <scope>NUCLEOTIDE SEQUENCE [LARGE SCALE GENOMIC DNA]</scope>
    <source>
        <strain evidence="2">MIT 9314</strain>
    </source>
</reference>